<gene>
    <name evidence="3" type="ORF">COU35_05280</name>
</gene>
<keyword evidence="2" id="KW-0472">Membrane</keyword>
<dbReference type="EMBL" id="PFCB01000036">
    <property type="protein sequence ID" value="PIR73915.1"/>
    <property type="molecule type" value="Genomic_DNA"/>
</dbReference>
<organism evidence="3 4">
    <name type="scientific">Candidatus Magasanikbacteria bacterium CG10_big_fil_rev_8_21_14_0_10_47_10</name>
    <dbReference type="NCBI Taxonomy" id="1974652"/>
    <lineage>
        <taxon>Bacteria</taxon>
        <taxon>Candidatus Magasanikiibacteriota</taxon>
    </lineage>
</organism>
<proteinExistence type="predicted"/>
<reference evidence="4" key="1">
    <citation type="submission" date="2017-09" db="EMBL/GenBank/DDBJ databases">
        <title>Depth-based differentiation of microbial function through sediment-hosted aquifers and enrichment of novel symbionts in the deep terrestrial subsurface.</title>
        <authorList>
            <person name="Probst A.J."/>
            <person name="Ladd B."/>
            <person name="Jarett J.K."/>
            <person name="Geller-Mcgrath D.E."/>
            <person name="Sieber C.M.K."/>
            <person name="Emerson J.B."/>
            <person name="Anantharaman K."/>
            <person name="Thomas B.C."/>
            <person name="Malmstrom R."/>
            <person name="Stieglmeier M."/>
            <person name="Klingl A."/>
            <person name="Woyke T."/>
            <person name="Ryan C.M."/>
            <person name="Banfield J.F."/>
        </authorList>
    </citation>
    <scope>NUCLEOTIDE SEQUENCE [LARGE SCALE GENOMIC DNA]</scope>
</reference>
<evidence type="ECO:0000313" key="4">
    <source>
        <dbReference type="Proteomes" id="UP000230154"/>
    </source>
</evidence>
<keyword evidence="2" id="KW-0812">Transmembrane</keyword>
<feature type="region of interest" description="Disordered" evidence="1">
    <location>
        <begin position="175"/>
        <end position="228"/>
    </location>
</feature>
<evidence type="ECO:0000313" key="3">
    <source>
        <dbReference type="EMBL" id="PIR73915.1"/>
    </source>
</evidence>
<protein>
    <submittedName>
        <fullName evidence="3">Uncharacterized protein</fullName>
    </submittedName>
</protein>
<name>A0A2H0TP36_9BACT</name>
<evidence type="ECO:0000256" key="1">
    <source>
        <dbReference type="SAM" id="MobiDB-lite"/>
    </source>
</evidence>
<dbReference type="AlphaFoldDB" id="A0A2H0TP36"/>
<dbReference type="Proteomes" id="UP000230154">
    <property type="component" value="Unassembled WGS sequence"/>
</dbReference>
<accession>A0A2H0TP36</accession>
<evidence type="ECO:0000256" key="2">
    <source>
        <dbReference type="SAM" id="Phobius"/>
    </source>
</evidence>
<keyword evidence="2" id="KW-1133">Transmembrane helix</keyword>
<sequence>MTESFFGRTLATVSTIVLLVLPLSANAFSFSIPSPNILAPNDRVNCNIEGTNKIVGNDNIIDFKVHYTTAGVLRDLRLFIEVVNTANSQVLTTSEGTIDLDYEDAYVIFPKTGTDTMSISIPKTYPSVRVYTSLGTKDCLGKTFTVSKIQGTNVLLGNTIKPQTTLQIDGLTSPTVGQQAAQEPGVDDGVADRPADPPADQPQDANAPRQLPAGSAAQFGSGSGGSEAQLERINEAAAASSGVCEVIAEAAQSDDAYTMVAAVVYEGFDAGQTPFRVSATAQGVEFDSTSGIADIQGPDIGYLLNQNGEGFTFAIEREDNARLYQVSAKVGDVECSDVTFADAGKISNGEQADEQVTRVLPQSADSESDALAQALGLNAKNQVGKTKVLSGESMESIELKDIILYGLLATIAVVLVVLLVIKIKSKKV</sequence>
<feature type="compositionally biased region" description="Low complexity" evidence="1">
    <location>
        <begin position="201"/>
        <end position="220"/>
    </location>
</feature>
<feature type="transmembrane region" description="Helical" evidence="2">
    <location>
        <begin position="402"/>
        <end position="421"/>
    </location>
</feature>
<comment type="caution">
    <text evidence="3">The sequence shown here is derived from an EMBL/GenBank/DDBJ whole genome shotgun (WGS) entry which is preliminary data.</text>
</comment>